<dbReference type="Proteomes" id="UP000250235">
    <property type="component" value="Unassembled WGS sequence"/>
</dbReference>
<name>A0A2Z7C106_9LAMI</name>
<dbReference type="OrthoDB" id="913731at2759"/>
<sequence length="174" mass="20183">MIKVIKLLDLIQELEEVRDPIEVPGESPAPPEPIPEMVAHRRSERVPRAPERYGFLLEDYQVDWAVEMRIRPPEFETSICDAKYHVSLVWRTFETSVSGTTAGPGECLVKGCHFVPSIAHVESENLRQYTDGLRPDIRHDVNMVDVAMYMVAMNRAYRPERGQKDMRDDYQRNR</sequence>
<protein>
    <submittedName>
        <fullName evidence="1">Uncharacterized protein</fullName>
    </submittedName>
</protein>
<organism evidence="1 2">
    <name type="scientific">Dorcoceras hygrometricum</name>
    <dbReference type="NCBI Taxonomy" id="472368"/>
    <lineage>
        <taxon>Eukaryota</taxon>
        <taxon>Viridiplantae</taxon>
        <taxon>Streptophyta</taxon>
        <taxon>Embryophyta</taxon>
        <taxon>Tracheophyta</taxon>
        <taxon>Spermatophyta</taxon>
        <taxon>Magnoliopsida</taxon>
        <taxon>eudicotyledons</taxon>
        <taxon>Gunneridae</taxon>
        <taxon>Pentapetalae</taxon>
        <taxon>asterids</taxon>
        <taxon>lamiids</taxon>
        <taxon>Lamiales</taxon>
        <taxon>Gesneriaceae</taxon>
        <taxon>Didymocarpoideae</taxon>
        <taxon>Trichosporeae</taxon>
        <taxon>Loxocarpinae</taxon>
        <taxon>Dorcoceras</taxon>
    </lineage>
</organism>
<gene>
    <name evidence="1" type="ORF">F511_38244</name>
</gene>
<dbReference type="AlphaFoldDB" id="A0A2Z7C106"/>
<accession>A0A2Z7C106</accession>
<reference evidence="1 2" key="1">
    <citation type="journal article" date="2015" name="Proc. Natl. Acad. Sci. U.S.A.">
        <title>The resurrection genome of Boea hygrometrica: A blueprint for survival of dehydration.</title>
        <authorList>
            <person name="Xiao L."/>
            <person name="Yang G."/>
            <person name="Zhang L."/>
            <person name="Yang X."/>
            <person name="Zhao S."/>
            <person name="Ji Z."/>
            <person name="Zhou Q."/>
            <person name="Hu M."/>
            <person name="Wang Y."/>
            <person name="Chen M."/>
            <person name="Xu Y."/>
            <person name="Jin H."/>
            <person name="Xiao X."/>
            <person name="Hu G."/>
            <person name="Bao F."/>
            <person name="Hu Y."/>
            <person name="Wan P."/>
            <person name="Li L."/>
            <person name="Deng X."/>
            <person name="Kuang T."/>
            <person name="Xiang C."/>
            <person name="Zhu J.K."/>
            <person name="Oliver M.J."/>
            <person name="He Y."/>
        </authorList>
    </citation>
    <scope>NUCLEOTIDE SEQUENCE [LARGE SCALE GENOMIC DNA]</scope>
    <source>
        <strain evidence="2">cv. XS01</strain>
    </source>
</reference>
<keyword evidence="2" id="KW-1185">Reference proteome</keyword>
<dbReference type="EMBL" id="KV002126">
    <property type="protein sequence ID" value="KZV38120.1"/>
    <property type="molecule type" value="Genomic_DNA"/>
</dbReference>
<evidence type="ECO:0000313" key="2">
    <source>
        <dbReference type="Proteomes" id="UP000250235"/>
    </source>
</evidence>
<proteinExistence type="predicted"/>
<evidence type="ECO:0000313" key="1">
    <source>
        <dbReference type="EMBL" id="KZV38120.1"/>
    </source>
</evidence>